<dbReference type="Proteomes" id="UP000182491">
    <property type="component" value="Unassembled WGS sequence"/>
</dbReference>
<sequence>MEVFLEVYYPWLLALSSLSSAIPVVGGVLLLNKRSSLLFWLVFSYSILIALAEFAAELTAYLGTNNNLWIDHLYTPLEFALLAVIYYISFSRKLFKRGVVVAAVGFVLYSVLNSMLGQEVTQMNSVPHVIESVLLISLAVLYFYQTVHSFAYIYLDRDPVFVLSCCLLIYQAGTSMSYAMFNRALADSYDTARMCITVILVLNILFRIGLLLVLRRTRVA</sequence>
<feature type="transmembrane region" description="Helical" evidence="1">
    <location>
        <begin position="68"/>
        <end position="87"/>
    </location>
</feature>
<accession>A0A1I7H1E4</accession>
<keyword evidence="1" id="KW-0472">Membrane</keyword>
<feature type="transmembrane region" description="Helical" evidence="1">
    <location>
        <begin position="38"/>
        <end position="56"/>
    </location>
</feature>
<feature type="transmembrane region" description="Helical" evidence="1">
    <location>
        <begin position="132"/>
        <end position="153"/>
    </location>
</feature>
<feature type="transmembrane region" description="Helical" evidence="1">
    <location>
        <begin position="160"/>
        <end position="179"/>
    </location>
</feature>
<evidence type="ECO:0000313" key="3">
    <source>
        <dbReference type="Proteomes" id="UP000182491"/>
    </source>
</evidence>
<feature type="transmembrane region" description="Helical" evidence="1">
    <location>
        <begin position="191"/>
        <end position="214"/>
    </location>
</feature>
<keyword evidence="1" id="KW-0812">Transmembrane</keyword>
<organism evidence="2 3">
    <name type="scientific">Pontibacter akesuensis</name>
    <dbReference type="NCBI Taxonomy" id="388950"/>
    <lineage>
        <taxon>Bacteria</taxon>
        <taxon>Pseudomonadati</taxon>
        <taxon>Bacteroidota</taxon>
        <taxon>Cytophagia</taxon>
        <taxon>Cytophagales</taxon>
        <taxon>Hymenobacteraceae</taxon>
        <taxon>Pontibacter</taxon>
    </lineage>
</organism>
<evidence type="ECO:0000313" key="2">
    <source>
        <dbReference type="EMBL" id="SFU54306.1"/>
    </source>
</evidence>
<dbReference type="AlphaFoldDB" id="A0A1I7H1E4"/>
<feature type="transmembrane region" description="Helical" evidence="1">
    <location>
        <begin position="12"/>
        <end position="31"/>
    </location>
</feature>
<proteinExistence type="predicted"/>
<dbReference type="RefSeq" id="WP_068836708.1">
    <property type="nucleotide sequence ID" value="NZ_BMXC01000001.1"/>
</dbReference>
<dbReference type="STRING" id="388950.GCA_001611675_00508"/>
<keyword evidence="1" id="KW-1133">Transmembrane helix</keyword>
<reference evidence="3" key="1">
    <citation type="submission" date="2016-10" db="EMBL/GenBank/DDBJ databases">
        <authorList>
            <person name="Varghese N."/>
        </authorList>
    </citation>
    <scope>NUCLEOTIDE SEQUENCE [LARGE SCALE GENOMIC DNA]</scope>
    <source>
        <strain evidence="3">DSM 18820</strain>
    </source>
</reference>
<keyword evidence="3" id="KW-1185">Reference proteome</keyword>
<dbReference type="EMBL" id="FPCA01000001">
    <property type="protein sequence ID" value="SFU54306.1"/>
    <property type="molecule type" value="Genomic_DNA"/>
</dbReference>
<feature type="transmembrane region" description="Helical" evidence="1">
    <location>
        <begin position="94"/>
        <end position="112"/>
    </location>
</feature>
<evidence type="ECO:0000256" key="1">
    <source>
        <dbReference type="SAM" id="Phobius"/>
    </source>
</evidence>
<gene>
    <name evidence="2" type="ORF">SAMN04487941_1410</name>
</gene>
<protein>
    <submittedName>
        <fullName evidence="2">Uncharacterized protein</fullName>
    </submittedName>
</protein>
<dbReference type="OrthoDB" id="851298at2"/>
<name>A0A1I7H1E4_9BACT</name>